<proteinExistence type="predicted"/>
<organism evidence="1 2">
    <name type="scientific">Arctium lappa</name>
    <name type="common">Greater burdock</name>
    <name type="synonym">Lappa major</name>
    <dbReference type="NCBI Taxonomy" id="4217"/>
    <lineage>
        <taxon>Eukaryota</taxon>
        <taxon>Viridiplantae</taxon>
        <taxon>Streptophyta</taxon>
        <taxon>Embryophyta</taxon>
        <taxon>Tracheophyta</taxon>
        <taxon>Spermatophyta</taxon>
        <taxon>Magnoliopsida</taxon>
        <taxon>eudicotyledons</taxon>
        <taxon>Gunneridae</taxon>
        <taxon>Pentapetalae</taxon>
        <taxon>asterids</taxon>
        <taxon>campanulids</taxon>
        <taxon>Asterales</taxon>
        <taxon>Asteraceae</taxon>
        <taxon>Carduoideae</taxon>
        <taxon>Cardueae</taxon>
        <taxon>Arctiinae</taxon>
        <taxon>Arctium</taxon>
    </lineage>
</organism>
<keyword evidence="2" id="KW-1185">Reference proteome</keyword>
<accession>A0ACB9EK42</accession>
<reference evidence="2" key="1">
    <citation type="journal article" date="2022" name="Mol. Ecol. Resour.">
        <title>The genomes of chicory, endive, great burdock and yacon provide insights into Asteraceae palaeo-polyploidization history and plant inulin production.</title>
        <authorList>
            <person name="Fan W."/>
            <person name="Wang S."/>
            <person name="Wang H."/>
            <person name="Wang A."/>
            <person name="Jiang F."/>
            <person name="Liu H."/>
            <person name="Zhao H."/>
            <person name="Xu D."/>
            <person name="Zhang Y."/>
        </authorList>
    </citation>
    <scope>NUCLEOTIDE SEQUENCE [LARGE SCALE GENOMIC DNA]</scope>
    <source>
        <strain evidence="2">cv. Niubang</strain>
    </source>
</reference>
<gene>
    <name evidence="1" type="ORF">L6452_06404</name>
</gene>
<protein>
    <submittedName>
        <fullName evidence="1">Uncharacterized protein</fullName>
    </submittedName>
</protein>
<evidence type="ECO:0000313" key="2">
    <source>
        <dbReference type="Proteomes" id="UP001055879"/>
    </source>
</evidence>
<sequence length="67" mass="7411">MLFVALGASIRSCLYGLRPLLIMNGAHLKGSNADDVAKRWTRVAVDGGQLWLVVEVGGGRRERMNKW</sequence>
<name>A0ACB9EK42_ARCLA</name>
<dbReference type="EMBL" id="CM042048">
    <property type="protein sequence ID" value="KAI3758832.1"/>
    <property type="molecule type" value="Genomic_DNA"/>
</dbReference>
<reference evidence="1 2" key="2">
    <citation type="journal article" date="2022" name="Mol. Ecol. Resour.">
        <title>The genomes of chicory, endive, great burdock and yacon provide insights into Asteraceae paleo-polyploidization history and plant inulin production.</title>
        <authorList>
            <person name="Fan W."/>
            <person name="Wang S."/>
            <person name="Wang H."/>
            <person name="Wang A."/>
            <person name="Jiang F."/>
            <person name="Liu H."/>
            <person name="Zhao H."/>
            <person name="Xu D."/>
            <person name="Zhang Y."/>
        </authorList>
    </citation>
    <scope>NUCLEOTIDE SEQUENCE [LARGE SCALE GENOMIC DNA]</scope>
    <source>
        <strain evidence="2">cv. Niubang</strain>
    </source>
</reference>
<dbReference type="Proteomes" id="UP001055879">
    <property type="component" value="Linkage Group LG02"/>
</dbReference>
<evidence type="ECO:0000313" key="1">
    <source>
        <dbReference type="EMBL" id="KAI3758832.1"/>
    </source>
</evidence>
<comment type="caution">
    <text evidence="1">The sequence shown here is derived from an EMBL/GenBank/DDBJ whole genome shotgun (WGS) entry which is preliminary data.</text>
</comment>